<evidence type="ECO:0000259" key="1">
    <source>
        <dbReference type="Pfam" id="PF06985"/>
    </source>
</evidence>
<organism evidence="2 3">
    <name type="scientific">Scytalidium lignicola</name>
    <name type="common">Hyphomycete</name>
    <dbReference type="NCBI Taxonomy" id="5539"/>
    <lineage>
        <taxon>Eukaryota</taxon>
        <taxon>Fungi</taxon>
        <taxon>Dikarya</taxon>
        <taxon>Ascomycota</taxon>
        <taxon>Pezizomycotina</taxon>
        <taxon>Leotiomycetes</taxon>
        <taxon>Leotiomycetes incertae sedis</taxon>
        <taxon>Scytalidium</taxon>
    </lineage>
</organism>
<dbReference type="OrthoDB" id="3595582at2759"/>
<feature type="non-terminal residue" evidence="2">
    <location>
        <position position="1"/>
    </location>
</feature>
<accession>A0A3E2HCU3</accession>
<dbReference type="EMBL" id="NCSJ02000082">
    <property type="protein sequence ID" value="RFU31167.1"/>
    <property type="molecule type" value="Genomic_DNA"/>
</dbReference>
<evidence type="ECO:0000313" key="3">
    <source>
        <dbReference type="Proteomes" id="UP000258309"/>
    </source>
</evidence>
<evidence type="ECO:0000313" key="2">
    <source>
        <dbReference type="EMBL" id="RFU31167.1"/>
    </source>
</evidence>
<sequence length="791" mass="88721">MAFAMACHGIKLHELLQDTHELWTKDRPSSQSKQWPKWHTDMKSLKSSSKYCHLCESILQALEYDLQTSVDELVKSGDMPESNRSDYAGGLQKISKYAKYLFDVSLCYDPEVPGQTPRAYFNITLKPDPPRYSSWDPGDVKVSFRIVASHASIEAQDMLACQIDVNPASDQTFSQIGMWLDACTKDHEKCPKGKDDAPLPTRILDVGDLSSKMVYLRELATMSEKSAPYIALSHCWGVEQATEKLTRDTKNPVDLSQSSSVLDAYWEVRKASQTTTETLVEKLQGVPIEALPQTAQDAIIIARKIGISYLWIDSLCIIQDDKEDWLRESARMADIYLNAFLVVGASNSSADYDGFLHERPEPDMVKFNHTLSDGTNTYLGLQLLPPTSRRWAMINSPETSNMDPLGDEPLTHRAWCLQERYLARRMVLYGSAQVFWECAELLAAQDGDSVVRADDYLQELKATASVKPTIFEPRPDGDDMVNYRAWYKMVEKYMSCAITQGTDRLPALAGLASAVASSSHDEYLAGIWRNGMIEGLLWSKAESGKSSLKRPDTYRAPSWSWVSVEGKVQFTVYNFFQRCLWKRGIADYEALAKCVDYGITTDGENIYGGVKSGYLRITAPLLRVFCMQVSQPNPISDIMVPFTSLACDRVFGLSVGPNEMYLEGGFDVEEYDSNNISVLLLARLPDGGNGFDPFIDIRFGIIVNPTDQEGVYRRVGIIDGPVLARRYPQEPTTTEMAAIESPDKEVGGRWVCELFAPDHTLYDGDDGPEEMPSDPLPNFRKEEYMATVTLI</sequence>
<dbReference type="Proteomes" id="UP000258309">
    <property type="component" value="Unassembled WGS sequence"/>
</dbReference>
<proteinExistence type="predicted"/>
<keyword evidence="3" id="KW-1185">Reference proteome</keyword>
<reference evidence="2 3" key="1">
    <citation type="submission" date="2018-05" db="EMBL/GenBank/DDBJ databases">
        <title>Draft genome sequence of Scytalidium lignicola DSM 105466, a ubiquitous saprotrophic fungus.</title>
        <authorList>
            <person name="Buettner E."/>
            <person name="Gebauer A.M."/>
            <person name="Hofrichter M."/>
            <person name="Liers C."/>
            <person name="Kellner H."/>
        </authorList>
    </citation>
    <scope>NUCLEOTIDE SEQUENCE [LARGE SCALE GENOMIC DNA]</scope>
    <source>
        <strain evidence="2 3">DSM 105466</strain>
    </source>
</reference>
<dbReference type="PANTHER" id="PTHR33112:SF16">
    <property type="entry name" value="HETEROKARYON INCOMPATIBILITY DOMAIN-CONTAINING PROTEIN"/>
    <property type="match status" value="1"/>
</dbReference>
<name>A0A3E2HCU3_SCYLI</name>
<dbReference type="InterPro" id="IPR010730">
    <property type="entry name" value="HET"/>
</dbReference>
<protein>
    <recommendedName>
        <fullName evidence="1">Heterokaryon incompatibility domain-containing protein</fullName>
    </recommendedName>
</protein>
<dbReference type="Pfam" id="PF06985">
    <property type="entry name" value="HET"/>
    <property type="match status" value="1"/>
</dbReference>
<comment type="caution">
    <text evidence="2">The sequence shown here is derived from an EMBL/GenBank/DDBJ whole genome shotgun (WGS) entry which is preliminary data.</text>
</comment>
<dbReference type="AlphaFoldDB" id="A0A3E2HCU3"/>
<feature type="domain" description="Heterokaryon incompatibility" evidence="1">
    <location>
        <begin position="229"/>
        <end position="419"/>
    </location>
</feature>
<dbReference type="OMA" id="YRGWYEM"/>
<dbReference type="PANTHER" id="PTHR33112">
    <property type="entry name" value="DOMAIN PROTEIN, PUTATIVE-RELATED"/>
    <property type="match status" value="1"/>
</dbReference>
<dbReference type="STRING" id="5539.A0A3E2HCU3"/>
<feature type="non-terminal residue" evidence="2">
    <location>
        <position position="791"/>
    </location>
</feature>
<gene>
    <name evidence="2" type="ORF">B7463_g5190</name>
</gene>